<sequence length="229" mass="26397">MSAYLLENPVVLIFTIFATVAVFLYLREYNLRKKFESADQKTLDEFRQKGLEAFHQSIKKSQNILGEAELEGVKVVADTRFATSKMEQDYEKNLQAIVAQSQQAITAAQNQFLEFIQSLQLKSRQFEDISLKKGEERINRMFGTLESNLSDFLVSSEQKTLSSIELELKAARNLIENYKEQQLKLIDENIIAMMEQTLNIVLAKKLSLKDQIDLVYEALERAKLEKFVV</sequence>
<reference evidence="3 4" key="1">
    <citation type="journal article" date="2016" name="Nat. Commun.">
        <title>Thousands of microbial genomes shed light on interconnected biogeochemical processes in an aquifer system.</title>
        <authorList>
            <person name="Anantharaman K."/>
            <person name="Brown C.T."/>
            <person name="Hug L.A."/>
            <person name="Sharon I."/>
            <person name="Castelle C.J."/>
            <person name="Probst A.J."/>
            <person name="Thomas B.C."/>
            <person name="Singh A."/>
            <person name="Wilkins M.J."/>
            <person name="Karaoz U."/>
            <person name="Brodie E.L."/>
            <person name="Williams K.H."/>
            <person name="Hubbard S.S."/>
            <person name="Banfield J.F."/>
        </authorList>
    </citation>
    <scope>NUCLEOTIDE SEQUENCE [LARGE SCALE GENOMIC DNA]</scope>
</reference>
<keyword evidence="1" id="KW-0175">Coiled coil</keyword>
<keyword evidence="2" id="KW-1133">Transmembrane helix</keyword>
<evidence type="ECO:0000313" key="4">
    <source>
        <dbReference type="Proteomes" id="UP000177042"/>
    </source>
</evidence>
<keyword evidence="2" id="KW-0472">Membrane</keyword>
<evidence type="ECO:0000313" key="3">
    <source>
        <dbReference type="EMBL" id="OGE25587.1"/>
    </source>
</evidence>
<feature type="transmembrane region" description="Helical" evidence="2">
    <location>
        <begin position="6"/>
        <end position="26"/>
    </location>
</feature>
<organism evidence="3 4">
    <name type="scientific">Candidatus Daviesbacteria bacterium RIFCSPHIGHO2_02_FULL_39_12</name>
    <dbReference type="NCBI Taxonomy" id="1797770"/>
    <lineage>
        <taxon>Bacteria</taxon>
        <taxon>Candidatus Daviesiibacteriota</taxon>
    </lineage>
</organism>
<keyword evidence="2" id="KW-0812">Transmembrane</keyword>
<feature type="coiled-coil region" evidence="1">
    <location>
        <begin position="161"/>
        <end position="188"/>
    </location>
</feature>
<proteinExistence type="predicted"/>
<dbReference type="AlphaFoldDB" id="A0A1F5JAC7"/>
<comment type="caution">
    <text evidence="3">The sequence shown here is derived from an EMBL/GenBank/DDBJ whole genome shotgun (WGS) entry which is preliminary data.</text>
</comment>
<name>A0A1F5JAC7_9BACT</name>
<evidence type="ECO:0000256" key="1">
    <source>
        <dbReference type="SAM" id="Coils"/>
    </source>
</evidence>
<accession>A0A1F5JAC7</accession>
<gene>
    <name evidence="3" type="ORF">A3C26_03510</name>
</gene>
<evidence type="ECO:0000256" key="2">
    <source>
        <dbReference type="SAM" id="Phobius"/>
    </source>
</evidence>
<dbReference type="EMBL" id="MFCX01000023">
    <property type="protein sequence ID" value="OGE25587.1"/>
    <property type="molecule type" value="Genomic_DNA"/>
</dbReference>
<dbReference type="Proteomes" id="UP000177042">
    <property type="component" value="Unassembled WGS sequence"/>
</dbReference>
<protein>
    <submittedName>
        <fullName evidence="3">Uncharacterized protein</fullName>
    </submittedName>
</protein>